<name>A0AA38FWR5_TAXCH</name>
<accession>A0AA38FWR5</accession>
<evidence type="ECO:0000313" key="2">
    <source>
        <dbReference type="Proteomes" id="UP000824469"/>
    </source>
</evidence>
<protein>
    <submittedName>
        <fullName evidence="1">Uncharacterized protein</fullName>
    </submittedName>
</protein>
<keyword evidence="2" id="KW-1185">Reference proteome</keyword>
<dbReference type="Proteomes" id="UP000824469">
    <property type="component" value="Unassembled WGS sequence"/>
</dbReference>
<dbReference type="SUPFAM" id="SSF56672">
    <property type="entry name" value="DNA/RNA polymerases"/>
    <property type="match status" value="1"/>
</dbReference>
<sequence>MVVQLTVPNNASSWQVFDSDKQIVLFLQEEAEFAAKNQDKLQESYGDQIIQLKRNKLPKVLVTLESIFNLDDQAKRQSSNMVVKEEDFEEVEVAHEKFLKIGKVCTSEEKEAFIKLCQEYHDIFSWSCKDLRGFDLSMAQHTIELDPNSKPIRQKQRPINLKIEPLMRKELTKIVEACIIFPIRNSSWVAQSGARKEEE</sequence>
<dbReference type="Gene3D" id="3.10.10.10">
    <property type="entry name" value="HIV Type 1 Reverse Transcriptase, subunit A, domain 1"/>
    <property type="match status" value="1"/>
</dbReference>
<organism evidence="1 2">
    <name type="scientific">Taxus chinensis</name>
    <name type="common">Chinese yew</name>
    <name type="synonym">Taxus wallichiana var. chinensis</name>
    <dbReference type="NCBI Taxonomy" id="29808"/>
    <lineage>
        <taxon>Eukaryota</taxon>
        <taxon>Viridiplantae</taxon>
        <taxon>Streptophyta</taxon>
        <taxon>Embryophyta</taxon>
        <taxon>Tracheophyta</taxon>
        <taxon>Spermatophyta</taxon>
        <taxon>Pinopsida</taxon>
        <taxon>Pinidae</taxon>
        <taxon>Conifers II</taxon>
        <taxon>Cupressales</taxon>
        <taxon>Taxaceae</taxon>
        <taxon>Taxus</taxon>
    </lineage>
</organism>
<proteinExistence type="predicted"/>
<dbReference type="EMBL" id="JAHRHJ020000006">
    <property type="protein sequence ID" value="KAH9311205.1"/>
    <property type="molecule type" value="Genomic_DNA"/>
</dbReference>
<dbReference type="InterPro" id="IPR043502">
    <property type="entry name" value="DNA/RNA_pol_sf"/>
</dbReference>
<reference evidence="1 2" key="1">
    <citation type="journal article" date="2021" name="Nat. Plants">
        <title>The Taxus genome provides insights into paclitaxel biosynthesis.</title>
        <authorList>
            <person name="Xiong X."/>
            <person name="Gou J."/>
            <person name="Liao Q."/>
            <person name="Li Y."/>
            <person name="Zhou Q."/>
            <person name="Bi G."/>
            <person name="Li C."/>
            <person name="Du R."/>
            <person name="Wang X."/>
            <person name="Sun T."/>
            <person name="Guo L."/>
            <person name="Liang H."/>
            <person name="Lu P."/>
            <person name="Wu Y."/>
            <person name="Zhang Z."/>
            <person name="Ro D.K."/>
            <person name="Shang Y."/>
            <person name="Huang S."/>
            <person name="Yan J."/>
        </authorList>
    </citation>
    <scope>NUCLEOTIDE SEQUENCE [LARGE SCALE GENOMIC DNA]</scope>
    <source>
        <strain evidence="1">Ta-2019</strain>
    </source>
</reference>
<comment type="caution">
    <text evidence="1">The sequence shown here is derived from an EMBL/GenBank/DDBJ whole genome shotgun (WGS) entry which is preliminary data.</text>
</comment>
<evidence type="ECO:0000313" key="1">
    <source>
        <dbReference type="EMBL" id="KAH9311205.1"/>
    </source>
</evidence>
<gene>
    <name evidence="1" type="ORF">KI387_026240</name>
</gene>
<dbReference type="AlphaFoldDB" id="A0AA38FWR5"/>